<evidence type="ECO:0000256" key="1">
    <source>
        <dbReference type="ARBA" id="ARBA00022737"/>
    </source>
</evidence>
<protein>
    <submittedName>
        <fullName evidence="5">HMCN1</fullName>
    </submittedName>
</protein>
<evidence type="ECO:0000313" key="6">
    <source>
        <dbReference type="Proteomes" id="UP000593567"/>
    </source>
</evidence>
<keyword evidence="1" id="KW-0677">Repeat</keyword>
<dbReference type="OrthoDB" id="5989160at2759"/>
<dbReference type="SMART" id="SM00209">
    <property type="entry name" value="TSP1"/>
    <property type="match status" value="1"/>
</dbReference>
<sequence length="158" mass="18381">MAMKILLFLSMASVLCELTECYEGRFYNRLHSNYHHVAGNWGAWGEYGACSRTCGGGEQRRYRLCETKATKGYSRDIRRCAGSNYSRRMCNFQCCPVDGVWSLWSSWVSQTERFYKQMRTRYCRYENPRCQGKSCVGADKQTQSADGSVDDYMRGRRK</sequence>
<evidence type="ECO:0000256" key="4">
    <source>
        <dbReference type="SAM" id="SignalP"/>
    </source>
</evidence>
<dbReference type="Proteomes" id="UP000593567">
    <property type="component" value="Unassembled WGS sequence"/>
</dbReference>
<organism evidence="5 6">
    <name type="scientific">Bugula neritina</name>
    <name type="common">Brown bryozoan</name>
    <name type="synonym">Sertularia neritina</name>
    <dbReference type="NCBI Taxonomy" id="10212"/>
    <lineage>
        <taxon>Eukaryota</taxon>
        <taxon>Metazoa</taxon>
        <taxon>Spiralia</taxon>
        <taxon>Lophotrochozoa</taxon>
        <taxon>Bryozoa</taxon>
        <taxon>Gymnolaemata</taxon>
        <taxon>Cheilostomatida</taxon>
        <taxon>Flustrina</taxon>
        <taxon>Buguloidea</taxon>
        <taxon>Bugulidae</taxon>
        <taxon>Bugula</taxon>
    </lineage>
</organism>
<reference evidence="5" key="1">
    <citation type="submission" date="2020-06" db="EMBL/GenBank/DDBJ databases">
        <title>Draft genome of Bugula neritina, a colonial animal packing powerful symbionts and potential medicines.</title>
        <authorList>
            <person name="Rayko M."/>
        </authorList>
    </citation>
    <scope>NUCLEOTIDE SEQUENCE [LARGE SCALE GENOMIC DNA]</scope>
    <source>
        <strain evidence="5">Kwan_BN1</strain>
    </source>
</reference>
<keyword evidence="4" id="KW-0732">Signal</keyword>
<feature type="signal peptide" evidence="4">
    <location>
        <begin position="1"/>
        <end position="21"/>
    </location>
</feature>
<dbReference type="InterPro" id="IPR000884">
    <property type="entry name" value="TSP1_rpt"/>
</dbReference>
<dbReference type="Gene3D" id="2.20.100.10">
    <property type="entry name" value="Thrombospondin type-1 (TSP1) repeat"/>
    <property type="match status" value="2"/>
</dbReference>
<gene>
    <name evidence="5" type="ORF">EB796_020132</name>
</gene>
<dbReference type="Pfam" id="PF00090">
    <property type="entry name" value="TSP_1"/>
    <property type="match status" value="1"/>
</dbReference>
<name>A0A7J7J5W8_BUGNE</name>
<dbReference type="InterPro" id="IPR052065">
    <property type="entry name" value="Compl_asym_regulator"/>
</dbReference>
<keyword evidence="6" id="KW-1185">Reference proteome</keyword>
<evidence type="ECO:0000256" key="3">
    <source>
        <dbReference type="SAM" id="MobiDB-lite"/>
    </source>
</evidence>
<evidence type="ECO:0000313" key="5">
    <source>
        <dbReference type="EMBL" id="KAF6021562.1"/>
    </source>
</evidence>
<dbReference type="PANTHER" id="PTHR22906">
    <property type="entry name" value="PROPERDIN"/>
    <property type="match status" value="1"/>
</dbReference>
<dbReference type="AlphaFoldDB" id="A0A7J7J5W8"/>
<evidence type="ECO:0000256" key="2">
    <source>
        <dbReference type="ARBA" id="ARBA00023157"/>
    </source>
</evidence>
<dbReference type="InterPro" id="IPR036383">
    <property type="entry name" value="TSP1_rpt_sf"/>
</dbReference>
<keyword evidence="2" id="KW-1015">Disulfide bond</keyword>
<dbReference type="EMBL" id="VXIV02003006">
    <property type="protein sequence ID" value="KAF6021562.1"/>
    <property type="molecule type" value="Genomic_DNA"/>
</dbReference>
<feature type="region of interest" description="Disordered" evidence="3">
    <location>
        <begin position="134"/>
        <end position="158"/>
    </location>
</feature>
<feature type="chain" id="PRO_5029462321" evidence="4">
    <location>
        <begin position="22"/>
        <end position="158"/>
    </location>
</feature>
<comment type="caution">
    <text evidence="5">The sequence shown here is derived from an EMBL/GenBank/DDBJ whole genome shotgun (WGS) entry which is preliminary data.</text>
</comment>
<accession>A0A7J7J5W8</accession>
<dbReference type="PROSITE" id="PS50092">
    <property type="entry name" value="TSP1"/>
    <property type="match status" value="1"/>
</dbReference>
<proteinExistence type="predicted"/>
<dbReference type="SUPFAM" id="SSF82895">
    <property type="entry name" value="TSP-1 type 1 repeat"/>
    <property type="match status" value="2"/>
</dbReference>